<accession>A0A1I6QAE6</accession>
<organism evidence="2 3">
    <name type="scientific">Sphingobacterium wenxiniae</name>
    <dbReference type="NCBI Taxonomy" id="683125"/>
    <lineage>
        <taxon>Bacteria</taxon>
        <taxon>Pseudomonadati</taxon>
        <taxon>Bacteroidota</taxon>
        <taxon>Sphingobacteriia</taxon>
        <taxon>Sphingobacteriales</taxon>
        <taxon>Sphingobacteriaceae</taxon>
        <taxon>Sphingobacterium</taxon>
    </lineage>
</organism>
<dbReference type="STRING" id="683125.SAMN05660206_102221"/>
<dbReference type="RefSeq" id="WP_093363771.1">
    <property type="nucleotide sequence ID" value="NZ_FOZZ01000002.1"/>
</dbReference>
<reference evidence="2 3" key="1">
    <citation type="submission" date="2016-10" db="EMBL/GenBank/DDBJ databases">
        <authorList>
            <person name="de Groot N.N."/>
        </authorList>
    </citation>
    <scope>NUCLEOTIDE SEQUENCE [LARGE SCALE GENOMIC DNA]</scope>
    <source>
        <strain evidence="2 3">DSM 22789</strain>
    </source>
</reference>
<evidence type="ECO:0000313" key="2">
    <source>
        <dbReference type="EMBL" id="SFS49325.1"/>
    </source>
</evidence>
<proteinExistence type="predicted"/>
<keyword evidence="3" id="KW-1185">Reference proteome</keyword>
<evidence type="ECO:0000256" key="1">
    <source>
        <dbReference type="SAM" id="MobiDB-lite"/>
    </source>
</evidence>
<dbReference type="AlphaFoldDB" id="A0A1I6QAE6"/>
<feature type="compositionally biased region" description="Basic and acidic residues" evidence="1">
    <location>
        <begin position="97"/>
        <end position="106"/>
    </location>
</feature>
<evidence type="ECO:0000313" key="3">
    <source>
        <dbReference type="Proteomes" id="UP000198785"/>
    </source>
</evidence>
<dbReference type="OrthoDB" id="762944at2"/>
<dbReference type="Proteomes" id="UP000198785">
    <property type="component" value="Unassembled WGS sequence"/>
</dbReference>
<feature type="region of interest" description="Disordered" evidence="1">
    <location>
        <begin position="88"/>
        <end position="127"/>
    </location>
</feature>
<name>A0A1I6QAE6_9SPHI</name>
<sequence length="143" mass="16174">MNTYSLTREDVYSWKTELYNSDLQTQRREQAMIGLSLVNWATVRFSLMPSQVTYLNALPPEFIKILQADLIEAINHHFDIILEKEIRPFSNGSGPEDSVKVTETRKKAAASASYQPEGSDPLPLGSDSTMNGELVVRIYYKDA</sequence>
<protein>
    <submittedName>
        <fullName evidence="2">Uncharacterized protein</fullName>
    </submittedName>
</protein>
<gene>
    <name evidence="2" type="ORF">SAMN05660206_102221</name>
</gene>
<dbReference type="EMBL" id="FOZZ01000002">
    <property type="protein sequence ID" value="SFS49325.1"/>
    <property type="molecule type" value="Genomic_DNA"/>
</dbReference>